<dbReference type="KEGG" id="cci:CC1G_15501"/>
<dbReference type="Proteomes" id="UP000001861">
    <property type="component" value="Unassembled WGS sequence"/>
</dbReference>
<comment type="caution">
    <text evidence="2">The sequence shown here is derived from an EMBL/GenBank/DDBJ whole genome shotgun (WGS) entry which is preliminary data.</text>
</comment>
<dbReference type="GeneID" id="9378484"/>
<evidence type="ECO:0000313" key="3">
    <source>
        <dbReference type="Proteomes" id="UP000001861"/>
    </source>
</evidence>
<gene>
    <name evidence="2" type="ORF">CC1G_15501</name>
</gene>
<dbReference type="Gene3D" id="2.60.120.260">
    <property type="entry name" value="Galactose-binding domain-like"/>
    <property type="match status" value="1"/>
</dbReference>
<dbReference type="eggNOG" id="ENOG502SYQD">
    <property type="taxonomic scope" value="Eukaryota"/>
</dbReference>
<dbReference type="AlphaFoldDB" id="D6RN45"/>
<feature type="transmembrane region" description="Helical" evidence="1">
    <location>
        <begin position="286"/>
        <end position="309"/>
    </location>
</feature>
<reference evidence="2 3" key="1">
    <citation type="journal article" date="2010" name="Proc. Natl. Acad. Sci. U.S.A.">
        <title>Insights into evolution of multicellular fungi from the assembled chromosomes of the mushroom Coprinopsis cinerea (Coprinus cinereus).</title>
        <authorList>
            <person name="Stajich J.E."/>
            <person name="Wilke S.K."/>
            <person name="Ahren D."/>
            <person name="Au C.H."/>
            <person name="Birren B.W."/>
            <person name="Borodovsky M."/>
            <person name="Burns C."/>
            <person name="Canback B."/>
            <person name="Casselton L.A."/>
            <person name="Cheng C.K."/>
            <person name="Deng J."/>
            <person name="Dietrich F.S."/>
            <person name="Fargo D.C."/>
            <person name="Farman M.L."/>
            <person name="Gathman A.C."/>
            <person name="Goldberg J."/>
            <person name="Guigo R."/>
            <person name="Hoegger P.J."/>
            <person name="Hooker J.B."/>
            <person name="Huggins A."/>
            <person name="James T.Y."/>
            <person name="Kamada T."/>
            <person name="Kilaru S."/>
            <person name="Kodira C."/>
            <person name="Kues U."/>
            <person name="Kupfer D."/>
            <person name="Kwan H.S."/>
            <person name="Lomsadze A."/>
            <person name="Li W."/>
            <person name="Lilly W.W."/>
            <person name="Ma L.J."/>
            <person name="Mackey A.J."/>
            <person name="Manning G."/>
            <person name="Martin F."/>
            <person name="Muraguchi H."/>
            <person name="Natvig D.O."/>
            <person name="Palmerini H."/>
            <person name="Ramesh M.A."/>
            <person name="Rehmeyer C.J."/>
            <person name="Roe B.A."/>
            <person name="Shenoy N."/>
            <person name="Stanke M."/>
            <person name="Ter-Hovhannisyan V."/>
            <person name="Tunlid A."/>
            <person name="Velagapudi R."/>
            <person name="Vision T.J."/>
            <person name="Zeng Q."/>
            <person name="Zolan M.E."/>
            <person name="Pukkila P.J."/>
        </authorList>
    </citation>
    <scope>NUCLEOTIDE SEQUENCE [LARGE SCALE GENOMIC DNA]</scope>
    <source>
        <strain evidence="3">Okayama-7 / 130 / ATCC MYA-4618 / FGSC 9003</strain>
    </source>
</reference>
<keyword evidence="1" id="KW-1133">Transmembrane helix</keyword>
<organism evidence="2 3">
    <name type="scientific">Coprinopsis cinerea (strain Okayama-7 / 130 / ATCC MYA-4618 / FGSC 9003)</name>
    <name type="common">Inky cap fungus</name>
    <name type="synonym">Hormographiella aspergillata</name>
    <dbReference type="NCBI Taxonomy" id="240176"/>
    <lineage>
        <taxon>Eukaryota</taxon>
        <taxon>Fungi</taxon>
        <taxon>Dikarya</taxon>
        <taxon>Basidiomycota</taxon>
        <taxon>Agaricomycotina</taxon>
        <taxon>Agaricomycetes</taxon>
        <taxon>Agaricomycetidae</taxon>
        <taxon>Agaricales</taxon>
        <taxon>Agaricineae</taxon>
        <taxon>Psathyrellaceae</taxon>
        <taxon>Coprinopsis</taxon>
    </lineage>
</organism>
<evidence type="ECO:0000256" key="1">
    <source>
        <dbReference type="SAM" id="Phobius"/>
    </source>
</evidence>
<dbReference type="VEuPathDB" id="FungiDB:CC1G_15501"/>
<dbReference type="HOGENOM" id="CLU_773897_0_0_1"/>
<dbReference type="InParanoid" id="D6RN45"/>
<dbReference type="OMA" id="TANREGM"/>
<accession>D6RN45</accession>
<keyword evidence="1" id="KW-0472">Membrane</keyword>
<keyword evidence="1" id="KW-0812">Transmembrane</keyword>
<dbReference type="EMBL" id="AACS02000006">
    <property type="protein sequence ID" value="EFI27466.1"/>
    <property type="molecule type" value="Genomic_DNA"/>
</dbReference>
<keyword evidence="3" id="KW-1185">Reference proteome</keyword>
<protein>
    <submittedName>
        <fullName evidence="2">Uncharacterized protein</fullName>
    </submittedName>
</protein>
<dbReference type="OrthoDB" id="3265734at2759"/>
<proteinExistence type="predicted"/>
<evidence type="ECO:0000313" key="2">
    <source>
        <dbReference type="EMBL" id="EFI27466.1"/>
    </source>
</evidence>
<sequence length="358" mass="38894">MGASNGTLVTLKPQRFVPPSYWLPYFSGQREYSYSSRTDIKMDEAMYTAMQSQVDPAEANLSLTSARRLMNTTLSRFTTSDGVFLTFGSLVFFGHLIQLAAGSMSHLLFDDRHPAVQYSSQWVQGGIPPEFRSTTRGTNVDGQTAVFTFTGTRVSVHGTIPRRNTSATGGPLSSYVIDGGPPILFEADTMDRVQYNQRFFNSPVLPNTTHELTITKVGTDGELWLDYFLVELADDLQPQVVTVGNRQTTTVTQTITGSAANPTGAQAGQGGQIQGENAGTGTNTAAIVGGVLGGLAGLALVAIGLFLFLRRTRKRQRPPSAMLFNGAYLPSRPVSIRSIPITPYNAYPTRDSRQPYPF</sequence>
<name>D6RN45_COPC7</name>
<dbReference type="RefSeq" id="XP_002910960.1">
    <property type="nucleotide sequence ID" value="XM_002910914.1"/>
</dbReference>